<keyword evidence="2" id="KW-1185">Reference proteome</keyword>
<dbReference type="Proteomes" id="UP000478740">
    <property type="component" value="Unassembled WGS sequence"/>
</dbReference>
<sequence length="229" mass="25303">MRHDDGAAVMDRGHVGKAVKGKLLGARFPALRLVHGVTLCLWKILPQASRARGGVQWARMPGAAVRARRLSDLPTGAVRRSHGTMRRLALILALLPVPALAEGLAILPVKLLDTSHEAQDQRADHARRLDLLAQTLADELGGALVPQDSIAEACPRQTQDCLMRLLRQRGAEQGLFVVVQKTSTLILQVFASTIDVQAEKLLIHREFNFRGDNDEAWRRAGRFMARQLR</sequence>
<dbReference type="InterPro" id="IPR021698">
    <property type="entry name" value="DUF3280"/>
</dbReference>
<evidence type="ECO:0000313" key="1">
    <source>
        <dbReference type="EMBL" id="MTH63448.1"/>
    </source>
</evidence>
<reference evidence="1 2" key="1">
    <citation type="submission" date="2019-11" db="EMBL/GenBank/DDBJ databases">
        <authorList>
            <person name="Dong K."/>
        </authorList>
    </citation>
    <scope>NUCLEOTIDE SEQUENCE [LARGE SCALE GENOMIC DNA]</scope>
    <source>
        <strain evidence="1 2">DK608</strain>
    </source>
</reference>
<organism evidence="1 2">
    <name type="scientific">Paracoccus shanxieyensis</name>
    <dbReference type="NCBI Taxonomy" id="2675752"/>
    <lineage>
        <taxon>Bacteria</taxon>
        <taxon>Pseudomonadati</taxon>
        <taxon>Pseudomonadota</taxon>
        <taxon>Alphaproteobacteria</taxon>
        <taxon>Rhodobacterales</taxon>
        <taxon>Paracoccaceae</taxon>
        <taxon>Paracoccus</taxon>
    </lineage>
</organism>
<dbReference type="EMBL" id="WMII01000003">
    <property type="protein sequence ID" value="MTH63448.1"/>
    <property type="molecule type" value="Genomic_DNA"/>
</dbReference>
<dbReference type="Pfam" id="PF11684">
    <property type="entry name" value="DUF3280"/>
    <property type="match status" value="1"/>
</dbReference>
<gene>
    <name evidence="1" type="ORF">GL284_04095</name>
</gene>
<name>A0A6L6IV31_9RHOB</name>
<evidence type="ECO:0000313" key="2">
    <source>
        <dbReference type="Proteomes" id="UP000478740"/>
    </source>
</evidence>
<protein>
    <submittedName>
        <fullName evidence="1">DUF2380 domain-containing protein</fullName>
    </submittedName>
</protein>
<comment type="caution">
    <text evidence="1">The sequence shown here is derived from an EMBL/GenBank/DDBJ whole genome shotgun (WGS) entry which is preliminary data.</text>
</comment>
<dbReference type="AlphaFoldDB" id="A0A6L6IV31"/>
<proteinExistence type="predicted"/>
<accession>A0A6L6IV31</accession>